<sequence length="245" mass="27289">MLWNRRKRKYPTSEYPRTEDWPYRYSPSRGGRGNSWFWRGMVAMIIFAILLLARELPYPGGEQVREGLRYLLTTEWNYQPVVQKVVQLALQMVNVDQPFPEDIPPGTRQTLGPAGEDGRFQIPVSGKVVRGFGWLRDPLDDLERFHAGIDIAAPVGTPVKAAREGRVARVGEDPSLGRFVLLDHGEGDYTLYAGLTGIAVTSGQQVAAGQKLAEVGDKGDVAGGGLHFEVREKGRLIDPLMKLQF</sequence>
<feature type="domain" description="M23ase beta-sheet core" evidence="2">
    <location>
        <begin position="144"/>
        <end position="239"/>
    </location>
</feature>
<dbReference type="CDD" id="cd12797">
    <property type="entry name" value="M23_peptidase"/>
    <property type="match status" value="1"/>
</dbReference>
<keyword evidence="1" id="KW-0472">Membrane</keyword>
<proteinExistence type="predicted"/>
<dbReference type="SUPFAM" id="SSF51261">
    <property type="entry name" value="Duplicated hybrid motif"/>
    <property type="match status" value="1"/>
</dbReference>
<keyword evidence="1" id="KW-1133">Transmembrane helix</keyword>
<evidence type="ECO:0000256" key="1">
    <source>
        <dbReference type="SAM" id="Phobius"/>
    </source>
</evidence>
<name>A0AAU8PEW0_DESK7</name>
<accession>A0AAU8PEW0</accession>
<evidence type="ECO:0000313" key="4">
    <source>
        <dbReference type="Proteomes" id="UP000009229"/>
    </source>
</evidence>
<dbReference type="Proteomes" id="UP000009229">
    <property type="component" value="Chromosome"/>
</dbReference>
<evidence type="ECO:0000313" key="3">
    <source>
        <dbReference type="EMBL" id="AEG14044.1"/>
    </source>
</evidence>
<dbReference type="PANTHER" id="PTHR21666">
    <property type="entry name" value="PEPTIDASE-RELATED"/>
    <property type="match status" value="1"/>
</dbReference>
<dbReference type="PANTHER" id="PTHR21666:SF290">
    <property type="entry name" value="PEPTIDASE M23 DOMAIN PROTEIN"/>
    <property type="match status" value="1"/>
</dbReference>
<dbReference type="AlphaFoldDB" id="A0AAU8PEW0"/>
<dbReference type="InterPro" id="IPR011055">
    <property type="entry name" value="Dup_hybrid_motif"/>
</dbReference>
<dbReference type="InterPro" id="IPR050570">
    <property type="entry name" value="Cell_wall_metabolism_enzyme"/>
</dbReference>
<gene>
    <name evidence="3" type="ordered locus">Desku_0420</name>
</gene>
<keyword evidence="4" id="KW-1185">Reference proteome</keyword>
<reference evidence="4" key="1">
    <citation type="submission" date="2011-05" db="EMBL/GenBank/DDBJ databases">
        <title>Complete sequence of Desulfotomaculum kuznetsovii DSM 6115.</title>
        <authorList>
            <person name="Lucas S."/>
            <person name="Han J."/>
            <person name="Lapidus A."/>
            <person name="Cheng J.-F."/>
            <person name="Goodwin L."/>
            <person name="Pitluck S."/>
            <person name="Peters L."/>
            <person name="Mikhailova N."/>
            <person name="Lu M."/>
            <person name="Saunders E."/>
            <person name="Han C."/>
            <person name="Tapia R."/>
            <person name="Land M."/>
            <person name="Hauser L."/>
            <person name="Kyrpides N."/>
            <person name="Ivanova N."/>
            <person name="Pagani I."/>
            <person name="Nazina T."/>
            <person name="Ivanova A."/>
            <person name="Parshina S."/>
            <person name="Kuever J."/>
            <person name="Muyzer G."/>
            <person name="Plugge C."/>
            <person name="Stams A."/>
            <person name="Woyke T."/>
        </authorList>
    </citation>
    <scope>NUCLEOTIDE SEQUENCE [LARGE SCALE GENOMIC DNA]</scope>
    <source>
        <strain evidence="4">DSM 6115 / VKM B-1805 / 17</strain>
    </source>
</reference>
<dbReference type="GO" id="GO:0004222">
    <property type="term" value="F:metalloendopeptidase activity"/>
    <property type="evidence" value="ECO:0007669"/>
    <property type="project" value="TreeGrafter"/>
</dbReference>
<dbReference type="RefSeq" id="WP_013821559.1">
    <property type="nucleotide sequence ID" value="NC_015573.1"/>
</dbReference>
<feature type="transmembrane region" description="Helical" evidence="1">
    <location>
        <begin position="36"/>
        <end position="53"/>
    </location>
</feature>
<evidence type="ECO:0000259" key="2">
    <source>
        <dbReference type="Pfam" id="PF01551"/>
    </source>
</evidence>
<dbReference type="Gene3D" id="2.70.70.10">
    <property type="entry name" value="Glucose Permease (Domain IIA)"/>
    <property type="match status" value="1"/>
</dbReference>
<dbReference type="InterPro" id="IPR016047">
    <property type="entry name" value="M23ase_b-sheet_dom"/>
</dbReference>
<organism evidence="3 4">
    <name type="scientific">Desulfofundulus kuznetsovii (strain DSM 6115 / VKM B-1805 / 17)</name>
    <name type="common">Desulfotomaculum kuznetsovii</name>
    <dbReference type="NCBI Taxonomy" id="760568"/>
    <lineage>
        <taxon>Bacteria</taxon>
        <taxon>Bacillati</taxon>
        <taxon>Bacillota</taxon>
        <taxon>Clostridia</taxon>
        <taxon>Eubacteriales</taxon>
        <taxon>Peptococcaceae</taxon>
        <taxon>Desulfofundulus</taxon>
    </lineage>
</organism>
<protein>
    <submittedName>
        <fullName evidence="3">Peptidase M23</fullName>
    </submittedName>
</protein>
<keyword evidence="1" id="KW-0812">Transmembrane</keyword>
<dbReference type="KEGG" id="dku:Desku_0420"/>
<dbReference type="EMBL" id="CP002770">
    <property type="protein sequence ID" value="AEG14044.1"/>
    <property type="molecule type" value="Genomic_DNA"/>
</dbReference>
<dbReference type="Pfam" id="PF01551">
    <property type="entry name" value="Peptidase_M23"/>
    <property type="match status" value="1"/>
</dbReference>